<dbReference type="GO" id="GO:0035999">
    <property type="term" value="P:tetrahydrofolate interconversion"/>
    <property type="evidence" value="ECO:0007669"/>
    <property type="project" value="UniProtKB-UniPathway"/>
</dbReference>
<dbReference type="SUPFAM" id="SSF51730">
    <property type="entry name" value="FAD-linked oxidoreductase"/>
    <property type="match status" value="1"/>
</dbReference>
<accession>C8X270</accession>
<dbReference type="InterPro" id="IPR003171">
    <property type="entry name" value="Mehydrof_redctse-like"/>
</dbReference>
<keyword evidence="8" id="KW-0520">NAD</keyword>
<comment type="pathway">
    <text evidence="2 12">One-carbon metabolism; tetrahydrofolate interconversion.</text>
</comment>
<dbReference type="CDD" id="cd00537">
    <property type="entry name" value="MTHFR"/>
    <property type="match status" value="1"/>
</dbReference>
<dbReference type="NCBIfam" id="TIGR00676">
    <property type="entry name" value="fadh2"/>
    <property type="match status" value="1"/>
</dbReference>
<dbReference type="PANTHER" id="PTHR45754:SF3">
    <property type="entry name" value="METHYLENETETRAHYDROFOLATE REDUCTASE (NADPH)"/>
    <property type="match status" value="1"/>
</dbReference>
<dbReference type="STRING" id="485915.Dret_1105"/>
<dbReference type="RefSeq" id="WP_015751544.1">
    <property type="nucleotide sequence ID" value="NC_013223.1"/>
</dbReference>
<organism evidence="13 14">
    <name type="scientific">Desulfohalobium retbaense (strain ATCC 49708 / DSM 5692 / JCM 16813 / HR100)</name>
    <dbReference type="NCBI Taxonomy" id="485915"/>
    <lineage>
        <taxon>Bacteria</taxon>
        <taxon>Pseudomonadati</taxon>
        <taxon>Thermodesulfobacteriota</taxon>
        <taxon>Desulfovibrionia</taxon>
        <taxon>Desulfovibrionales</taxon>
        <taxon>Desulfohalobiaceae</taxon>
        <taxon>Desulfohalobium</taxon>
    </lineage>
</organism>
<evidence type="ECO:0000256" key="8">
    <source>
        <dbReference type="ARBA" id="ARBA00023027"/>
    </source>
</evidence>
<keyword evidence="6 12" id="KW-0274">FAD</keyword>
<dbReference type="GO" id="GO:0106312">
    <property type="term" value="F:methylenetetrahydrofolate reductase (NADH) activity"/>
    <property type="evidence" value="ECO:0007669"/>
    <property type="project" value="UniProtKB-EC"/>
</dbReference>
<evidence type="ECO:0000256" key="3">
    <source>
        <dbReference type="ARBA" id="ARBA00006743"/>
    </source>
</evidence>
<evidence type="ECO:0000256" key="4">
    <source>
        <dbReference type="ARBA" id="ARBA00022605"/>
    </source>
</evidence>
<evidence type="ECO:0000256" key="1">
    <source>
        <dbReference type="ARBA" id="ARBA00001974"/>
    </source>
</evidence>
<keyword evidence="14" id="KW-1185">Reference proteome</keyword>
<dbReference type="GO" id="GO:0009086">
    <property type="term" value="P:methionine biosynthetic process"/>
    <property type="evidence" value="ECO:0007669"/>
    <property type="project" value="UniProtKB-KW"/>
</dbReference>
<dbReference type="KEGG" id="drt:Dret_1105"/>
<dbReference type="Gene3D" id="3.20.20.220">
    <property type="match status" value="1"/>
</dbReference>
<reference evidence="14" key="1">
    <citation type="submission" date="2009-09" db="EMBL/GenBank/DDBJ databases">
        <title>The complete chromosome of Desulfohalobium retbaense DSM 5692.</title>
        <authorList>
            <consortium name="US DOE Joint Genome Institute (JGI-PGF)"/>
            <person name="Lucas S."/>
            <person name="Copeland A."/>
            <person name="Lapidus A."/>
            <person name="Glavina del Rio T."/>
            <person name="Dalin E."/>
            <person name="Tice H."/>
            <person name="Bruce D."/>
            <person name="Goodwin L."/>
            <person name="Pitluck S."/>
            <person name="Kyrpides N."/>
            <person name="Mavromatis K."/>
            <person name="Ivanova N."/>
            <person name="Mikhailova N."/>
            <person name="Munk A.C."/>
            <person name="Brettin T."/>
            <person name="Detter J.C."/>
            <person name="Han C."/>
            <person name="Tapia R."/>
            <person name="Larimer F."/>
            <person name="Land M."/>
            <person name="Hauser L."/>
            <person name="Markowitz V."/>
            <person name="Cheng J.-F."/>
            <person name="Hugenholtz P."/>
            <person name="Woyke T."/>
            <person name="Wu D."/>
            <person name="Spring S."/>
            <person name="Klenk H.-P."/>
            <person name="Eisen J.A."/>
        </authorList>
    </citation>
    <scope>NUCLEOTIDE SEQUENCE [LARGE SCALE GENOMIC DNA]</scope>
    <source>
        <strain evidence="14">DSM 5692</strain>
    </source>
</reference>
<evidence type="ECO:0000256" key="6">
    <source>
        <dbReference type="ARBA" id="ARBA00022827"/>
    </source>
</evidence>
<dbReference type="Proteomes" id="UP000001052">
    <property type="component" value="Chromosome"/>
</dbReference>
<proteinExistence type="inferred from homology"/>
<protein>
    <recommendedName>
        <fullName evidence="12">Methylenetetrahydrofolate reductase</fullName>
        <ecNumber evidence="12">1.5.1.54</ecNumber>
    </recommendedName>
</protein>
<dbReference type="EMBL" id="CP001734">
    <property type="protein sequence ID" value="ACV68393.1"/>
    <property type="molecule type" value="Genomic_DNA"/>
</dbReference>
<dbReference type="Pfam" id="PF02219">
    <property type="entry name" value="MTHFR"/>
    <property type="match status" value="1"/>
</dbReference>
<evidence type="ECO:0000256" key="11">
    <source>
        <dbReference type="ARBA" id="ARBA00048628"/>
    </source>
</evidence>
<gene>
    <name evidence="13" type="ordered locus">Dret_1105</name>
</gene>
<keyword evidence="4" id="KW-0028">Amino-acid biosynthesis</keyword>
<keyword evidence="7 12" id="KW-0560">Oxidoreductase</keyword>
<evidence type="ECO:0000256" key="7">
    <source>
        <dbReference type="ARBA" id="ARBA00023002"/>
    </source>
</evidence>
<dbReference type="eggNOG" id="COG0685">
    <property type="taxonomic scope" value="Bacteria"/>
</dbReference>
<comment type="cofactor">
    <cofactor evidence="1 12">
        <name>FAD</name>
        <dbReference type="ChEBI" id="CHEBI:57692"/>
    </cofactor>
</comment>
<evidence type="ECO:0000256" key="2">
    <source>
        <dbReference type="ARBA" id="ARBA00004777"/>
    </source>
</evidence>
<evidence type="ECO:0000256" key="10">
    <source>
        <dbReference type="ARBA" id="ARBA00034478"/>
    </source>
</evidence>
<dbReference type="InterPro" id="IPR029041">
    <property type="entry name" value="FAD-linked_oxidoreductase-like"/>
</dbReference>
<dbReference type="OrthoDB" id="9812555at2"/>
<dbReference type="PANTHER" id="PTHR45754">
    <property type="entry name" value="METHYLENETETRAHYDROFOLATE REDUCTASE"/>
    <property type="match status" value="1"/>
</dbReference>
<dbReference type="UniPathway" id="UPA00193"/>
<evidence type="ECO:0000256" key="5">
    <source>
        <dbReference type="ARBA" id="ARBA00022630"/>
    </source>
</evidence>
<comment type="catalytic activity">
    <reaction evidence="11">
        <text>(6S)-5-methyl-5,6,7,8-tetrahydrofolate + NAD(+) = (6R)-5,10-methylene-5,6,7,8-tetrahydrofolate + NADH + H(+)</text>
        <dbReference type="Rhea" id="RHEA:19821"/>
        <dbReference type="ChEBI" id="CHEBI:15378"/>
        <dbReference type="ChEBI" id="CHEBI:15636"/>
        <dbReference type="ChEBI" id="CHEBI:18608"/>
        <dbReference type="ChEBI" id="CHEBI:57540"/>
        <dbReference type="ChEBI" id="CHEBI:57945"/>
        <dbReference type="EC" id="1.5.1.54"/>
    </reaction>
    <physiologicalReaction direction="right-to-left" evidence="11">
        <dbReference type="Rhea" id="RHEA:19823"/>
    </physiologicalReaction>
</comment>
<keyword evidence="9" id="KW-0486">Methionine biosynthesis</keyword>
<comment type="pathway">
    <text evidence="10">Amino-acid biosynthesis; L-methionine biosynthesis via de novo pathway.</text>
</comment>
<name>C8X270_DESRD</name>
<dbReference type="AlphaFoldDB" id="C8X270"/>
<dbReference type="GO" id="GO:0071949">
    <property type="term" value="F:FAD binding"/>
    <property type="evidence" value="ECO:0007669"/>
    <property type="project" value="TreeGrafter"/>
</dbReference>
<dbReference type="HOGENOM" id="CLU_025841_0_2_7"/>
<sequence length="293" mass="32197">MRIADLMQPGKKFISLEFFPPKDEGNWPGFFEEVHQLASMDPLFVSVTYGAGGSTQDNTLRLVSRLKQMGLEPMAHLTCVGASAATLHDFMRSLQASDIDNVLALRGDPPQGQDTFVPDNADFQHASDLVRFLREHYPECGIGVAGYPEGHQEAPDFETDLDYLGLKFQTGGDFAITQMFFDNAMYWRMLDQAQAKGITKPIVPGILPIMHLNTVKRISSLCGATLPPAFLQQLEEAEAEGGPAAVKDVGIKYATEQVRDLLAGGAPGVHLYTLNKSEACLRIYRELNACLCE</sequence>
<reference evidence="13 14" key="2">
    <citation type="journal article" date="2010" name="Stand. Genomic Sci.">
        <title>Complete genome sequence of Desulfohalobium retbaense type strain (HR(100)).</title>
        <authorList>
            <person name="Spring S."/>
            <person name="Nolan M."/>
            <person name="Lapidus A."/>
            <person name="Glavina Del Rio T."/>
            <person name="Copeland A."/>
            <person name="Tice H."/>
            <person name="Cheng J.F."/>
            <person name="Lucas S."/>
            <person name="Land M."/>
            <person name="Chen F."/>
            <person name="Bruce D."/>
            <person name="Goodwin L."/>
            <person name="Pitluck S."/>
            <person name="Ivanova N."/>
            <person name="Mavromatis K."/>
            <person name="Mikhailova N."/>
            <person name="Pati A."/>
            <person name="Chen A."/>
            <person name="Palaniappan K."/>
            <person name="Hauser L."/>
            <person name="Chang Y.J."/>
            <person name="Jeffries C.D."/>
            <person name="Munk C."/>
            <person name="Kiss H."/>
            <person name="Chain P."/>
            <person name="Han C."/>
            <person name="Brettin T."/>
            <person name="Detter J.C."/>
            <person name="Schuler E."/>
            <person name="Goker M."/>
            <person name="Rohde M."/>
            <person name="Bristow J."/>
            <person name="Eisen J.A."/>
            <person name="Markowitz V."/>
            <person name="Hugenholtz P."/>
            <person name="Kyrpides N.C."/>
            <person name="Klenk H.P."/>
        </authorList>
    </citation>
    <scope>NUCLEOTIDE SEQUENCE [LARGE SCALE GENOMIC DNA]</scope>
    <source>
        <strain evidence="13 14">DSM 5692</strain>
    </source>
</reference>
<evidence type="ECO:0000313" key="14">
    <source>
        <dbReference type="Proteomes" id="UP000001052"/>
    </source>
</evidence>
<dbReference type="EC" id="1.5.1.54" evidence="12"/>
<comment type="similarity">
    <text evidence="3 12">Belongs to the methylenetetrahydrofolate reductase family.</text>
</comment>
<evidence type="ECO:0000256" key="9">
    <source>
        <dbReference type="ARBA" id="ARBA00023167"/>
    </source>
</evidence>
<keyword evidence="5 12" id="KW-0285">Flavoprotein</keyword>
<evidence type="ECO:0000313" key="13">
    <source>
        <dbReference type="EMBL" id="ACV68393.1"/>
    </source>
</evidence>
<dbReference type="InterPro" id="IPR004620">
    <property type="entry name" value="MTHF_reductase_bac"/>
</dbReference>
<evidence type="ECO:0000256" key="12">
    <source>
        <dbReference type="RuleBase" id="RU003862"/>
    </source>
</evidence>
<dbReference type="GO" id="GO:0005829">
    <property type="term" value="C:cytosol"/>
    <property type="evidence" value="ECO:0007669"/>
    <property type="project" value="InterPro"/>
</dbReference>